<dbReference type="EMBL" id="HBUE01312674">
    <property type="protein sequence ID" value="CAG6584020.1"/>
    <property type="molecule type" value="Transcribed_RNA"/>
</dbReference>
<keyword evidence="2 5" id="KW-0560">Oxidoreductase</keyword>
<keyword evidence="7" id="KW-0472">Membrane</keyword>
<dbReference type="InterPro" id="IPR016161">
    <property type="entry name" value="Ald_DH/histidinol_DH"/>
</dbReference>
<dbReference type="EMBL" id="HBUE01206367">
    <property type="protein sequence ID" value="CAG6532148.1"/>
    <property type="molecule type" value="Transcribed_RNA"/>
</dbReference>
<keyword evidence="3" id="KW-0520">NAD</keyword>
<comment type="similarity">
    <text evidence="1 5">Belongs to the aldehyde dehydrogenase family.</text>
</comment>
<dbReference type="FunFam" id="3.40.605.10:FF:000004">
    <property type="entry name" value="Aldehyde dehydrogenase"/>
    <property type="match status" value="1"/>
</dbReference>
<dbReference type="InterPro" id="IPR016162">
    <property type="entry name" value="Ald_DH_N"/>
</dbReference>
<evidence type="ECO:0000256" key="7">
    <source>
        <dbReference type="SAM" id="Phobius"/>
    </source>
</evidence>
<evidence type="ECO:0000313" key="9">
    <source>
        <dbReference type="EMBL" id="CAG6532129.1"/>
    </source>
</evidence>
<keyword evidence="7" id="KW-1133">Transmembrane helix</keyword>
<dbReference type="SUPFAM" id="SSF53720">
    <property type="entry name" value="ALDH-like"/>
    <property type="match status" value="1"/>
</dbReference>
<evidence type="ECO:0000256" key="2">
    <source>
        <dbReference type="ARBA" id="ARBA00023002"/>
    </source>
</evidence>
<keyword evidence="7" id="KW-0812">Transmembrane</keyword>
<dbReference type="InterPro" id="IPR012394">
    <property type="entry name" value="Aldehyde_DH_NAD(P)"/>
</dbReference>
<dbReference type="PANTHER" id="PTHR43570:SF16">
    <property type="entry name" value="ALDEHYDE DEHYDROGENASE TYPE III, ISOFORM Q"/>
    <property type="match status" value="1"/>
</dbReference>
<evidence type="ECO:0000256" key="6">
    <source>
        <dbReference type="SAM" id="MobiDB-lite"/>
    </source>
</evidence>
<dbReference type="EMBL" id="HBUE01312666">
    <property type="protein sequence ID" value="CAG6583998.1"/>
    <property type="molecule type" value="Transcribed_RNA"/>
</dbReference>
<dbReference type="GO" id="GO:0005737">
    <property type="term" value="C:cytoplasm"/>
    <property type="evidence" value="ECO:0007669"/>
    <property type="project" value="TreeGrafter"/>
</dbReference>
<dbReference type="GO" id="GO:0006081">
    <property type="term" value="P:aldehyde metabolic process"/>
    <property type="evidence" value="ECO:0007669"/>
    <property type="project" value="InterPro"/>
</dbReference>
<evidence type="ECO:0000256" key="3">
    <source>
        <dbReference type="ARBA" id="ARBA00023027"/>
    </source>
</evidence>
<feature type="transmembrane region" description="Helical" evidence="7">
    <location>
        <begin position="601"/>
        <end position="622"/>
    </location>
</feature>
<dbReference type="CDD" id="cd07132">
    <property type="entry name" value="ALDH_F3AB"/>
    <property type="match status" value="1"/>
</dbReference>
<dbReference type="InterPro" id="IPR029510">
    <property type="entry name" value="Ald_DH_CS_GLU"/>
</dbReference>
<accession>A0A8D8HC75</accession>
<feature type="compositionally biased region" description="Polar residues" evidence="6">
    <location>
        <begin position="39"/>
        <end position="58"/>
    </location>
</feature>
<evidence type="ECO:0000259" key="8">
    <source>
        <dbReference type="Pfam" id="PF00171"/>
    </source>
</evidence>
<feature type="region of interest" description="Disordered" evidence="6">
    <location>
        <begin position="38"/>
        <end position="58"/>
    </location>
</feature>
<proteinExistence type="inferred from homology"/>
<sequence length="634" mass="70058">MSSGSLDETHLFGEVPEAIAREVDLTKDGTTLGVPLAQSKLSLRSSSPEENDKSSGIGSAMSSILNVELDQQEKTGKPNGGDLFVVVPNSSDETKPNGDVDGDNCSGVEQINSLQTVVIDIENENGNAHNAEMSFADAVQQLHTTFASGKTRNVDFRLKQLRNLLRMYEENSAEMVKVLAADLRKHKQEAHVLEIDFMINDIRNTIFNLQEWVKPEKPEKTMVNIMDGVYIYKDPYGVVLVIGAWNYPLQLTLVPVAGAIASGNCVLIKPSEVAPATSRFIAETIPKYLDPECYRVVEGGAKETSELLKQKFDYVFYTGSGRVGRIVHQACNENLTPCTLELGGKSPCYIDSTADIAIATKRILWGKFINAGQTCIAPDYLLCSQQVQKQFLEEARKILKEWYGTNPKESPDLCRIINQQHFQRLSAMIKGANVAIGGDTDSQEKYIAPTILVDVSSSDPIMQDEIFGPILPIVNVENAYDAIRFINARSPALVMYIFTQDKKLQDLFIHGTRSGSMCLNDTIMQYAVESLPFGGVGPSGMGAYHGKYSFDTFTHRKSCLAKDFNMIGEKLASSRYPPYSDTKLSFLTTLLKKRQGFSTKFLPYVLMFGVGVATTLLVTSLMKKRALILPSLRK</sequence>
<feature type="active site" evidence="4">
    <location>
        <position position="341"/>
    </location>
</feature>
<evidence type="ECO:0000256" key="1">
    <source>
        <dbReference type="ARBA" id="ARBA00009986"/>
    </source>
</evidence>
<dbReference type="PROSITE" id="PS00687">
    <property type="entry name" value="ALDEHYDE_DEHYDR_GLU"/>
    <property type="match status" value="1"/>
</dbReference>
<feature type="domain" description="Aldehyde dehydrogenase" evidence="8">
    <location>
        <begin position="134"/>
        <end position="558"/>
    </location>
</feature>
<dbReference type="InterPro" id="IPR015590">
    <property type="entry name" value="Aldehyde_DH_dom"/>
</dbReference>
<dbReference type="EMBL" id="HBUE01312667">
    <property type="protein sequence ID" value="CAG6584001.1"/>
    <property type="molecule type" value="Transcribed_RNA"/>
</dbReference>
<dbReference type="AlphaFoldDB" id="A0A8D8HC75"/>
<feature type="region of interest" description="Disordered" evidence="6">
    <location>
        <begin position="73"/>
        <end position="104"/>
    </location>
</feature>
<reference evidence="9" key="1">
    <citation type="submission" date="2021-05" db="EMBL/GenBank/DDBJ databases">
        <authorList>
            <person name="Alioto T."/>
            <person name="Alioto T."/>
            <person name="Gomez Garrido J."/>
        </authorList>
    </citation>
    <scope>NUCLEOTIDE SEQUENCE</scope>
</reference>
<name>A0A8D8HC75_CULPI</name>
<dbReference type="FunFam" id="3.40.309.10:FF:000003">
    <property type="entry name" value="Aldehyde dehydrogenase"/>
    <property type="match status" value="1"/>
</dbReference>
<dbReference type="PROSITE" id="PS00070">
    <property type="entry name" value="ALDEHYDE_DEHYDR_CYS"/>
    <property type="match status" value="1"/>
</dbReference>
<dbReference type="Gene3D" id="3.40.605.10">
    <property type="entry name" value="Aldehyde Dehydrogenase, Chain A, domain 1"/>
    <property type="match status" value="1"/>
</dbReference>
<protein>
    <submittedName>
        <fullName evidence="9">Aldehyde dehydrogenase family 3 member B1</fullName>
    </submittedName>
</protein>
<dbReference type="EMBL" id="HBUE01206360">
    <property type="protein sequence ID" value="CAG6532129.1"/>
    <property type="molecule type" value="Transcribed_RNA"/>
</dbReference>
<evidence type="ECO:0000256" key="5">
    <source>
        <dbReference type="RuleBase" id="RU003345"/>
    </source>
</evidence>
<dbReference type="PANTHER" id="PTHR43570">
    <property type="entry name" value="ALDEHYDE DEHYDROGENASE"/>
    <property type="match status" value="1"/>
</dbReference>
<dbReference type="Gene3D" id="3.40.309.10">
    <property type="entry name" value="Aldehyde Dehydrogenase, Chain A, domain 2"/>
    <property type="match status" value="1"/>
</dbReference>
<organism evidence="9">
    <name type="scientific">Culex pipiens</name>
    <name type="common">House mosquito</name>
    <dbReference type="NCBI Taxonomy" id="7175"/>
    <lineage>
        <taxon>Eukaryota</taxon>
        <taxon>Metazoa</taxon>
        <taxon>Ecdysozoa</taxon>
        <taxon>Arthropoda</taxon>
        <taxon>Hexapoda</taxon>
        <taxon>Insecta</taxon>
        <taxon>Pterygota</taxon>
        <taxon>Neoptera</taxon>
        <taxon>Endopterygota</taxon>
        <taxon>Diptera</taxon>
        <taxon>Nematocera</taxon>
        <taxon>Culicoidea</taxon>
        <taxon>Culicidae</taxon>
        <taxon>Culicinae</taxon>
        <taxon>Culicini</taxon>
        <taxon>Culex</taxon>
        <taxon>Culex</taxon>
    </lineage>
</organism>
<dbReference type="EMBL" id="HBUE01206359">
    <property type="protein sequence ID" value="CAG6532126.1"/>
    <property type="molecule type" value="Transcribed_RNA"/>
</dbReference>
<dbReference type="GO" id="GO:0004029">
    <property type="term" value="F:aldehyde dehydrogenase (NAD+) activity"/>
    <property type="evidence" value="ECO:0007669"/>
    <property type="project" value="TreeGrafter"/>
</dbReference>
<dbReference type="Pfam" id="PF00171">
    <property type="entry name" value="Aldedh"/>
    <property type="match status" value="1"/>
</dbReference>
<dbReference type="InterPro" id="IPR016160">
    <property type="entry name" value="Ald_DH_CS_CYS"/>
</dbReference>
<evidence type="ECO:0000256" key="4">
    <source>
        <dbReference type="PROSITE-ProRule" id="PRU10007"/>
    </source>
</evidence>
<dbReference type="InterPro" id="IPR016163">
    <property type="entry name" value="Ald_DH_C"/>
</dbReference>